<feature type="transmembrane region" description="Helical" evidence="1">
    <location>
        <begin position="21"/>
        <end position="39"/>
    </location>
</feature>
<feature type="transmembrane region" description="Helical" evidence="1">
    <location>
        <begin position="172"/>
        <end position="198"/>
    </location>
</feature>
<keyword evidence="3" id="KW-1185">Reference proteome</keyword>
<organism evidence="2 3">
    <name type="scientific">Peribacillus deserti</name>
    <dbReference type="NCBI Taxonomy" id="673318"/>
    <lineage>
        <taxon>Bacteria</taxon>
        <taxon>Bacillati</taxon>
        <taxon>Bacillota</taxon>
        <taxon>Bacilli</taxon>
        <taxon>Bacillales</taxon>
        <taxon>Bacillaceae</taxon>
        <taxon>Peribacillus</taxon>
    </lineage>
</organism>
<comment type="caution">
    <text evidence="2">The sequence shown here is derived from an EMBL/GenBank/DDBJ whole genome shotgun (WGS) entry which is preliminary data.</text>
</comment>
<keyword evidence="1" id="KW-0472">Membrane</keyword>
<reference evidence="2 3" key="1">
    <citation type="submission" date="2021-01" db="EMBL/GenBank/DDBJ databases">
        <title>Genomic Encyclopedia of Type Strains, Phase IV (KMG-IV): sequencing the most valuable type-strain genomes for metagenomic binning, comparative biology and taxonomic classification.</title>
        <authorList>
            <person name="Goeker M."/>
        </authorList>
    </citation>
    <scope>NUCLEOTIDE SEQUENCE [LARGE SCALE GENOMIC DNA]</scope>
    <source>
        <strain evidence="2 3">DSM 105482</strain>
    </source>
</reference>
<keyword evidence="1" id="KW-1133">Transmembrane helix</keyword>
<dbReference type="PANTHER" id="PTHR35337:SF1">
    <property type="entry name" value="SLR1478 PROTEIN"/>
    <property type="match status" value="1"/>
</dbReference>
<protein>
    <submittedName>
        <fullName evidence="2">Stage II sporulation protein M</fullName>
    </submittedName>
</protein>
<keyword evidence="1" id="KW-0812">Transmembrane</keyword>
<sequence length="206" mass="23087">MNYMYNREILQEQLKKYKTHFITLGCLFFLSAIISYIIFNSVPQYIDTLLVGFRTRLDQQGISVHTDSSTLFITLLLNNLKACLMLMAIGCIPFLFLPYLNILLNGTVIGLLLCSKTIKGISLLKLILLGLLPHAIFEVPALILSASIGSYICLSLVRKIFKRRTEILLTDLFISAAKIFGKVVIPLLLGAAFIEAFITKVLVRTL</sequence>
<gene>
    <name evidence="2" type="ORF">JOC77_001474</name>
</gene>
<evidence type="ECO:0000313" key="3">
    <source>
        <dbReference type="Proteomes" id="UP000823486"/>
    </source>
</evidence>
<dbReference type="Proteomes" id="UP000823486">
    <property type="component" value="Unassembled WGS sequence"/>
</dbReference>
<accession>A0ABS2QFX9</accession>
<feature type="transmembrane region" description="Helical" evidence="1">
    <location>
        <begin position="126"/>
        <end position="152"/>
    </location>
</feature>
<dbReference type="InterPro" id="IPR002798">
    <property type="entry name" value="SpoIIM-like"/>
</dbReference>
<evidence type="ECO:0000256" key="1">
    <source>
        <dbReference type="SAM" id="Phobius"/>
    </source>
</evidence>
<dbReference type="PANTHER" id="PTHR35337">
    <property type="entry name" value="SLR1478 PROTEIN"/>
    <property type="match status" value="1"/>
</dbReference>
<name>A0ABS2QFX9_9BACI</name>
<dbReference type="RefSeq" id="WP_204540784.1">
    <property type="nucleotide sequence ID" value="NZ_JAFBFI010000005.1"/>
</dbReference>
<dbReference type="EMBL" id="JAFBFI010000005">
    <property type="protein sequence ID" value="MBM7692047.1"/>
    <property type="molecule type" value="Genomic_DNA"/>
</dbReference>
<feature type="transmembrane region" description="Helical" evidence="1">
    <location>
        <begin position="84"/>
        <end position="114"/>
    </location>
</feature>
<evidence type="ECO:0000313" key="2">
    <source>
        <dbReference type="EMBL" id="MBM7692047.1"/>
    </source>
</evidence>
<dbReference type="Pfam" id="PF01944">
    <property type="entry name" value="SpoIIM"/>
    <property type="match status" value="1"/>
</dbReference>
<proteinExistence type="predicted"/>